<dbReference type="OrthoDB" id="72851at2759"/>
<protein>
    <submittedName>
        <fullName evidence="2">Uncharacterized protein</fullName>
    </submittedName>
</protein>
<comment type="caution">
    <text evidence="2">The sequence shown here is derived from an EMBL/GenBank/DDBJ whole genome shotgun (WGS) entry which is preliminary data.</text>
</comment>
<keyword evidence="3" id="KW-1185">Reference proteome</keyword>
<dbReference type="Proteomes" id="UP000729402">
    <property type="component" value="Unassembled WGS sequence"/>
</dbReference>
<feature type="compositionally biased region" description="Low complexity" evidence="1">
    <location>
        <begin position="42"/>
        <end position="52"/>
    </location>
</feature>
<organism evidence="2 3">
    <name type="scientific">Zizania palustris</name>
    <name type="common">Northern wild rice</name>
    <dbReference type="NCBI Taxonomy" id="103762"/>
    <lineage>
        <taxon>Eukaryota</taxon>
        <taxon>Viridiplantae</taxon>
        <taxon>Streptophyta</taxon>
        <taxon>Embryophyta</taxon>
        <taxon>Tracheophyta</taxon>
        <taxon>Spermatophyta</taxon>
        <taxon>Magnoliopsida</taxon>
        <taxon>Liliopsida</taxon>
        <taxon>Poales</taxon>
        <taxon>Poaceae</taxon>
        <taxon>BOP clade</taxon>
        <taxon>Oryzoideae</taxon>
        <taxon>Oryzeae</taxon>
        <taxon>Zizaniinae</taxon>
        <taxon>Zizania</taxon>
    </lineage>
</organism>
<name>A0A8J5VT25_ZIZPA</name>
<proteinExistence type="predicted"/>
<evidence type="ECO:0000313" key="2">
    <source>
        <dbReference type="EMBL" id="KAG8070756.1"/>
    </source>
</evidence>
<evidence type="ECO:0000256" key="1">
    <source>
        <dbReference type="SAM" id="MobiDB-lite"/>
    </source>
</evidence>
<dbReference type="EMBL" id="JAAALK010000283">
    <property type="protein sequence ID" value="KAG8070756.1"/>
    <property type="molecule type" value="Genomic_DNA"/>
</dbReference>
<evidence type="ECO:0000313" key="3">
    <source>
        <dbReference type="Proteomes" id="UP000729402"/>
    </source>
</evidence>
<dbReference type="AlphaFoldDB" id="A0A8J5VT25"/>
<gene>
    <name evidence="2" type="ORF">GUJ93_ZPchr0006g44902</name>
</gene>
<sequence>MYAPATAQPLALLSASFPRAEASSTARHALRVRRRISRSRRAAAPGAVAPSSTTPDGQPIASEPQIMLPSFLLRISSDRCRPELICAALDSRFHVIFYMCAGNGPTCRCGFFLYCPNYPQSKPSSLLLITWVLLLKAHRTAGKLTGAASAALSVAVAARRRVAAGRTDDSDAGPAPPGESPLLRTRFYGFLRAFLLLSMLLLAVDVAAHIQGWHLGAVPDLLAVEGFFAAAYASWVRARLEYLAPALQFLANACVVLFMIQSADRLILCVAAMGGRETGAGS</sequence>
<feature type="region of interest" description="Disordered" evidence="1">
    <location>
        <begin position="36"/>
        <end position="61"/>
    </location>
</feature>
<reference evidence="2" key="2">
    <citation type="submission" date="2021-02" db="EMBL/GenBank/DDBJ databases">
        <authorList>
            <person name="Kimball J.A."/>
            <person name="Haas M.W."/>
            <person name="Macchietto M."/>
            <person name="Kono T."/>
            <person name="Duquette J."/>
            <person name="Shao M."/>
        </authorList>
    </citation>
    <scope>NUCLEOTIDE SEQUENCE</scope>
    <source>
        <tissue evidence="2">Fresh leaf tissue</tissue>
    </source>
</reference>
<reference evidence="2" key="1">
    <citation type="journal article" date="2021" name="bioRxiv">
        <title>Whole Genome Assembly and Annotation of Northern Wild Rice, Zizania palustris L., Supports a Whole Genome Duplication in the Zizania Genus.</title>
        <authorList>
            <person name="Haas M."/>
            <person name="Kono T."/>
            <person name="Macchietto M."/>
            <person name="Millas R."/>
            <person name="McGilp L."/>
            <person name="Shao M."/>
            <person name="Duquette J."/>
            <person name="Hirsch C.N."/>
            <person name="Kimball J."/>
        </authorList>
    </citation>
    <scope>NUCLEOTIDE SEQUENCE</scope>
    <source>
        <tissue evidence="2">Fresh leaf tissue</tissue>
    </source>
</reference>
<accession>A0A8J5VT25</accession>